<evidence type="ECO:0008006" key="4">
    <source>
        <dbReference type="Google" id="ProtNLM"/>
    </source>
</evidence>
<keyword evidence="1" id="KW-1133">Transmembrane helix</keyword>
<feature type="transmembrane region" description="Helical" evidence="1">
    <location>
        <begin position="72"/>
        <end position="90"/>
    </location>
</feature>
<evidence type="ECO:0000313" key="3">
    <source>
        <dbReference type="Proteomes" id="UP000012589"/>
    </source>
</evidence>
<dbReference type="EMBL" id="AQFT01000124">
    <property type="protein sequence ID" value="EMZ22086.1"/>
    <property type="molecule type" value="Genomic_DNA"/>
</dbReference>
<organism evidence="2 3">
    <name type="scientific">Eubacterium plexicaudatum ASF492</name>
    <dbReference type="NCBI Taxonomy" id="1235802"/>
    <lineage>
        <taxon>Bacteria</taxon>
        <taxon>Bacillati</taxon>
        <taxon>Bacillota</taxon>
        <taxon>Clostridia</taxon>
        <taxon>Eubacteriales</taxon>
        <taxon>Eubacteriaceae</taxon>
        <taxon>Eubacterium</taxon>
    </lineage>
</organism>
<proteinExistence type="predicted"/>
<evidence type="ECO:0000256" key="1">
    <source>
        <dbReference type="SAM" id="Phobius"/>
    </source>
</evidence>
<sequence length="110" mass="13101">MYWVLFFFIWGIRDLMDAKPLFKNNDIGCLSDDIRKKYRHRRGSAFLLCSAVAAYIFVFETIYGIRLGFRSAFIYFGIPYAILILYIIYLKKKYHVPGFWTKKQDKDDCA</sequence>
<evidence type="ECO:0000313" key="2">
    <source>
        <dbReference type="EMBL" id="EMZ22086.1"/>
    </source>
</evidence>
<name>N2A1P8_9FIRM</name>
<reference evidence="2 3" key="1">
    <citation type="journal article" date="2014" name="Genome Announc.">
        <title>Draft genome sequences of the altered schaedler flora, a defined bacterial community from gnotobiotic mice.</title>
        <authorList>
            <person name="Wannemuehler M.J."/>
            <person name="Overstreet A.M."/>
            <person name="Ward D.V."/>
            <person name="Phillips G.J."/>
        </authorList>
    </citation>
    <scope>NUCLEOTIDE SEQUENCE [LARGE SCALE GENOMIC DNA]</scope>
    <source>
        <strain evidence="2 3">ASF492</strain>
    </source>
</reference>
<keyword evidence="3" id="KW-1185">Reference proteome</keyword>
<keyword evidence="1" id="KW-0472">Membrane</keyword>
<accession>N2A1P8</accession>
<dbReference type="AlphaFoldDB" id="N2A1P8"/>
<gene>
    <name evidence="2" type="ORF">C823_04174</name>
</gene>
<feature type="transmembrane region" description="Helical" evidence="1">
    <location>
        <begin position="45"/>
        <end position="66"/>
    </location>
</feature>
<keyword evidence="1" id="KW-0812">Transmembrane</keyword>
<dbReference type="HOGENOM" id="CLU_2167190_0_0_9"/>
<dbReference type="Proteomes" id="UP000012589">
    <property type="component" value="Unassembled WGS sequence"/>
</dbReference>
<protein>
    <recommendedName>
        <fullName evidence="4">DUF3784 domain-containing protein</fullName>
    </recommendedName>
</protein>
<comment type="caution">
    <text evidence="2">The sequence shown here is derived from an EMBL/GenBank/DDBJ whole genome shotgun (WGS) entry which is preliminary data.</text>
</comment>